<proteinExistence type="predicted"/>
<dbReference type="Proteomes" id="UP000242188">
    <property type="component" value="Unassembled WGS sequence"/>
</dbReference>
<dbReference type="EMBL" id="NEDP02005434">
    <property type="protein sequence ID" value="OWF40942.1"/>
    <property type="molecule type" value="Genomic_DNA"/>
</dbReference>
<gene>
    <name evidence="1" type="ORF">KP79_PYT25073</name>
</gene>
<sequence>MGGSVFFDVLMNNADNCMAERNMFGCGSVMVWSRICSGCKTPLVVIEGNLTVQRYIDVILQPVVVSIVRQHNVIFLGAMSRDVQWTTFAKTTFTRDLGNHTVTISRQ</sequence>
<reference evidence="1 2" key="1">
    <citation type="journal article" date="2017" name="Nat. Ecol. Evol.">
        <title>Scallop genome provides insights into evolution of bilaterian karyotype and development.</title>
        <authorList>
            <person name="Wang S."/>
            <person name="Zhang J."/>
            <person name="Jiao W."/>
            <person name="Li J."/>
            <person name="Xun X."/>
            <person name="Sun Y."/>
            <person name="Guo X."/>
            <person name="Huan P."/>
            <person name="Dong B."/>
            <person name="Zhang L."/>
            <person name="Hu X."/>
            <person name="Sun X."/>
            <person name="Wang J."/>
            <person name="Zhao C."/>
            <person name="Wang Y."/>
            <person name="Wang D."/>
            <person name="Huang X."/>
            <person name="Wang R."/>
            <person name="Lv J."/>
            <person name="Li Y."/>
            <person name="Zhang Z."/>
            <person name="Liu B."/>
            <person name="Lu W."/>
            <person name="Hui Y."/>
            <person name="Liang J."/>
            <person name="Zhou Z."/>
            <person name="Hou R."/>
            <person name="Li X."/>
            <person name="Liu Y."/>
            <person name="Li H."/>
            <person name="Ning X."/>
            <person name="Lin Y."/>
            <person name="Zhao L."/>
            <person name="Xing Q."/>
            <person name="Dou J."/>
            <person name="Li Y."/>
            <person name="Mao J."/>
            <person name="Guo H."/>
            <person name="Dou H."/>
            <person name="Li T."/>
            <person name="Mu C."/>
            <person name="Jiang W."/>
            <person name="Fu Q."/>
            <person name="Fu X."/>
            <person name="Miao Y."/>
            <person name="Liu J."/>
            <person name="Yu Q."/>
            <person name="Li R."/>
            <person name="Liao H."/>
            <person name="Li X."/>
            <person name="Kong Y."/>
            <person name="Jiang Z."/>
            <person name="Chourrout D."/>
            <person name="Li R."/>
            <person name="Bao Z."/>
        </authorList>
    </citation>
    <scope>NUCLEOTIDE SEQUENCE [LARGE SCALE GENOMIC DNA]</scope>
    <source>
        <strain evidence="1 2">PY_sf001</strain>
    </source>
</reference>
<accession>A0A210PWW0</accession>
<comment type="caution">
    <text evidence="1">The sequence shown here is derived from an EMBL/GenBank/DDBJ whole genome shotgun (WGS) entry which is preliminary data.</text>
</comment>
<evidence type="ECO:0000313" key="2">
    <source>
        <dbReference type="Proteomes" id="UP000242188"/>
    </source>
</evidence>
<dbReference type="GO" id="GO:0003676">
    <property type="term" value="F:nucleic acid binding"/>
    <property type="evidence" value="ECO:0007669"/>
    <property type="project" value="InterPro"/>
</dbReference>
<name>A0A210PWW0_MIZYE</name>
<dbReference type="AlphaFoldDB" id="A0A210PWW0"/>
<evidence type="ECO:0000313" key="1">
    <source>
        <dbReference type="EMBL" id="OWF40942.1"/>
    </source>
</evidence>
<protein>
    <submittedName>
        <fullName evidence="1">Uncharacterized protein</fullName>
    </submittedName>
</protein>
<keyword evidence="2" id="KW-1185">Reference proteome</keyword>
<dbReference type="Gene3D" id="3.30.420.10">
    <property type="entry name" value="Ribonuclease H-like superfamily/Ribonuclease H"/>
    <property type="match status" value="1"/>
</dbReference>
<organism evidence="1 2">
    <name type="scientific">Mizuhopecten yessoensis</name>
    <name type="common">Japanese scallop</name>
    <name type="synonym">Patinopecten yessoensis</name>
    <dbReference type="NCBI Taxonomy" id="6573"/>
    <lineage>
        <taxon>Eukaryota</taxon>
        <taxon>Metazoa</taxon>
        <taxon>Spiralia</taxon>
        <taxon>Lophotrochozoa</taxon>
        <taxon>Mollusca</taxon>
        <taxon>Bivalvia</taxon>
        <taxon>Autobranchia</taxon>
        <taxon>Pteriomorphia</taxon>
        <taxon>Pectinida</taxon>
        <taxon>Pectinoidea</taxon>
        <taxon>Pectinidae</taxon>
        <taxon>Mizuhopecten</taxon>
    </lineage>
</organism>
<dbReference type="InterPro" id="IPR036397">
    <property type="entry name" value="RNaseH_sf"/>
</dbReference>